<organism evidence="2 3">
    <name type="scientific">Rotaria magnacalcarata</name>
    <dbReference type="NCBI Taxonomy" id="392030"/>
    <lineage>
        <taxon>Eukaryota</taxon>
        <taxon>Metazoa</taxon>
        <taxon>Spiralia</taxon>
        <taxon>Gnathifera</taxon>
        <taxon>Rotifera</taxon>
        <taxon>Eurotatoria</taxon>
        <taxon>Bdelloidea</taxon>
        <taxon>Philodinida</taxon>
        <taxon>Philodinidae</taxon>
        <taxon>Rotaria</taxon>
    </lineage>
</organism>
<proteinExistence type="predicted"/>
<feature type="domain" description="Serine-threonine/tyrosine-protein kinase catalytic" evidence="1">
    <location>
        <begin position="2"/>
        <end position="55"/>
    </location>
</feature>
<dbReference type="InterPro" id="IPR011009">
    <property type="entry name" value="Kinase-like_dom_sf"/>
</dbReference>
<dbReference type="EMBL" id="CAJOBJ010378967">
    <property type="protein sequence ID" value="CAF5226679.1"/>
    <property type="molecule type" value="Genomic_DNA"/>
</dbReference>
<dbReference type="SUPFAM" id="SSF56112">
    <property type="entry name" value="Protein kinase-like (PK-like)"/>
    <property type="match status" value="1"/>
</dbReference>
<dbReference type="AlphaFoldDB" id="A0A8S3K808"/>
<evidence type="ECO:0000259" key="1">
    <source>
        <dbReference type="Pfam" id="PF07714"/>
    </source>
</evidence>
<accession>A0A8S3K808</accession>
<protein>
    <recommendedName>
        <fullName evidence="1">Serine-threonine/tyrosine-protein kinase catalytic domain-containing protein</fullName>
    </recommendedName>
</protein>
<dbReference type="GO" id="GO:0004672">
    <property type="term" value="F:protein kinase activity"/>
    <property type="evidence" value="ECO:0007669"/>
    <property type="project" value="InterPro"/>
</dbReference>
<dbReference type="Proteomes" id="UP000681720">
    <property type="component" value="Unassembled WGS sequence"/>
</dbReference>
<gene>
    <name evidence="2" type="ORF">GIL414_LOCUS87246</name>
</gene>
<sequence>ICQGELQINQSVIPITVRRLLPNASVQSKISFFNELSLLTSLCHPNIIHAYGFCSEP</sequence>
<feature type="non-terminal residue" evidence="2">
    <location>
        <position position="57"/>
    </location>
</feature>
<dbReference type="InterPro" id="IPR001245">
    <property type="entry name" value="Ser-Thr/Tyr_kinase_cat_dom"/>
</dbReference>
<feature type="non-terminal residue" evidence="2">
    <location>
        <position position="1"/>
    </location>
</feature>
<name>A0A8S3K808_9BILA</name>
<dbReference type="Gene3D" id="3.30.200.20">
    <property type="entry name" value="Phosphorylase Kinase, domain 1"/>
    <property type="match status" value="1"/>
</dbReference>
<reference evidence="2" key="1">
    <citation type="submission" date="2021-02" db="EMBL/GenBank/DDBJ databases">
        <authorList>
            <person name="Nowell W R."/>
        </authorList>
    </citation>
    <scope>NUCLEOTIDE SEQUENCE</scope>
</reference>
<evidence type="ECO:0000313" key="2">
    <source>
        <dbReference type="EMBL" id="CAF5226679.1"/>
    </source>
</evidence>
<evidence type="ECO:0000313" key="3">
    <source>
        <dbReference type="Proteomes" id="UP000681720"/>
    </source>
</evidence>
<comment type="caution">
    <text evidence="2">The sequence shown here is derived from an EMBL/GenBank/DDBJ whole genome shotgun (WGS) entry which is preliminary data.</text>
</comment>
<dbReference type="Pfam" id="PF07714">
    <property type="entry name" value="PK_Tyr_Ser-Thr"/>
    <property type="match status" value="1"/>
</dbReference>